<dbReference type="EMBL" id="CM001484">
    <property type="protein sequence ID" value="EIE99185.1"/>
    <property type="molecule type" value="Genomic_DNA"/>
</dbReference>
<feature type="transmembrane region" description="Helical" evidence="1">
    <location>
        <begin position="24"/>
        <end position="45"/>
    </location>
</feature>
<sequence>MATERELGAVLGRYETDNRRRRKIAVIGVPAGAALTAIGMMVVLSGLGTPAIGVMVFPAFATGIGLGVFVVGVWQALLSVTRTDEAFTLHEGGFVHSYAGKSWAIAWDEIADVKDNGRDTMLQRSLGGDVRYRVKLRSPVGRRRSVTITGFTTDAVELTKLVEQAVVHDVRPTREST</sequence>
<reference evidence="3" key="2">
    <citation type="submission" date="2012-01" db="EMBL/GenBank/DDBJ databases">
        <title>Noncontiguous Finished sequence of chromosome of Saccharomonospora glauca K62.</title>
        <authorList>
            <consortium name="US DOE Joint Genome Institute"/>
            <person name="Lucas S."/>
            <person name="Han J."/>
            <person name="Lapidus A."/>
            <person name="Cheng J.-F."/>
            <person name="Goodwin L."/>
            <person name="Pitluck S."/>
            <person name="Peters L."/>
            <person name="Mikhailova N."/>
            <person name="Held B."/>
            <person name="Detter J.C."/>
            <person name="Han C."/>
            <person name="Tapia R."/>
            <person name="Land M."/>
            <person name="Hauser L."/>
            <person name="Kyrpides N."/>
            <person name="Ivanova N."/>
            <person name="Pagani I."/>
            <person name="Brambilla E.-M."/>
            <person name="Klenk H.-P."/>
            <person name="Woyke T."/>
        </authorList>
    </citation>
    <scope>NUCLEOTIDE SEQUENCE [LARGE SCALE GENOMIC DNA]</scope>
    <source>
        <strain evidence="3">K62</strain>
    </source>
</reference>
<dbReference type="Proteomes" id="UP000005087">
    <property type="component" value="Chromosome"/>
</dbReference>
<accession>I1D2L1</accession>
<keyword evidence="1" id="KW-0472">Membrane</keyword>
<dbReference type="HOGENOM" id="CLU_1554166_0_0_11"/>
<keyword evidence="1" id="KW-0812">Transmembrane</keyword>
<protein>
    <submittedName>
        <fullName evidence="2">Uncharacterized protein</fullName>
    </submittedName>
</protein>
<reference evidence="2 3" key="1">
    <citation type="submission" date="2011-09" db="EMBL/GenBank/DDBJ databases">
        <authorList>
            <consortium name="US DOE Joint Genome Institute (JGI-PGF)"/>
            <person name="Lucas S."/>
            <person name="Han J."/>
            <person name="Lapidus A."/>
            <person name="Cheng J.-F."/>
            <person name="Goodwin L."/>
            <person name="Pitluck S."/>
            <person name="Peters L."/>
            <person name="Land M.L."/>
            <person name="Hauser L."/>
            <person name="Brambilla E."/>
            <person name="Klenk H.-P."/>
            <person name="Woyke T.J."/>
        </authorList>
    </citation>
    <scope>NUCLEOTIDE SEQUENCE [LARGE SCALE GENOMIC DNA]</scope>
    <source>
        <strain evidence="2 3">K62</strain>
    </source>
</reference>
<evidence type="ECO:0000256" key="1">
    <source>
        <dbReference type="SAM" id="Phobius"/>
    </source>
</evidence>
<proteinExistence type="predicted"/>
<evidence type="ECO:0000313" key="3">
    <source>
        <dbReference type="Proteomes" id="UP000005087"/>
    </source>
</evidence>
<feature type="transmembrane region" description="Helical" evidence="1">
    <location>
        <begin position="51"/>
        <end position="74"/>
    </location>
</feature>
<dbReference type="OrthoDB" id="3690259at2"/>
<dbReference type="eggNOG" id="ENOG502ZNUU">
    <property type="taxonomic scope" value="Bacteria"/>
</dbReference>
<name>I1D2L1_9PSEU</name>
<organism evidence="2 3">
    <name type="scientific">Saccharomonospora glauca K62</name>
    <dbReference type="NCBI Taxonomy" id="928724"/>
    <lineage>
        <taxon>Bacteria</taxon>
        <taxon>Bacillati</taxon>
        <taxon>Actinomycetota</taxon>
        <taxon>Actinomycetes</taxon>
        <taxon>Pseudonocardiales</taxon>
        <taxon>Pseudonocardiaceae</taxon>
        <taxon>Saccharomonospora</taxon>
    </lineage>
</organism>
<keyword evidence="3" id="KW-1185">Reference proteome</keyword>
<dbReference type="AlphaFoldDB" id="I1D2L1"/>
<keyword evidence="1" id="KW-1133">Transmembrane helix</keyword>
<gene>
    <name evidence="2" type="ORF">SacglDRAFT_02289</name>
</gene>
<dbReference type="RefSeq" id="WP_005464601.1">
    <property type="nucleotide sequence ID" value="NZ_CM001484.1"/>
</dbReference>
<evidence type="ECO:0000313" key="2">
    <source>
        <dbReference type="EMBL" id="EIE99185.1"/>
    </source>
</evidence>